<dbReference type="Proteomes" id="UP000694864">
    <property type="component" value="Unplaced"/>
</dbReference>
<sequence length="152" mass="16913">TYTLPQNASTTGTGSLWSRQPFEQFGVAERTGAVGEELRNRSNPINIDNNSSSTVDAEAKLLQSFRHCILKLIKLEGSEWLFGQSDGVDEELIDRVAAREKFIYEAETREINQVGHMGEPLISSVPNCGDGCVWRADLIVSFGVWCIHRVLD</sequence>
<keyword evidence="1" id="KW-1185">Reference proteome</keyword>
<name>A0ABM0Y9I6_CAMSA</name>
<feature type="non-terminal residue" evidence="2">
    <location>
        <position position="1"/>
    </location>
</feature>
<proteinExistence type="predicted"/>
<reference evidence="1" key="1">
    <citation type="journal article" date="2014" name="Nat. Commun.">
        <title>The emerging biofuel crop Camelina sativa retains a highly undifferentiated hexaploid genome structure.</title>
        <authorList>
            <person name="Kagale S."/>
            <person name="Koh C."/>
            <person name="Nixon J."/>
            <person name="Bollina V."/>
            <person name="Clarke W.E."/>
            <person name="Tuteja R."/>
            <person name="Spillane C."/>
            <person name="Robinson S.J."/>
            <person name="Links M.G."/>
            <person name="Clarke C."/>
            <person name="Higgins E.E."/>
            <person name="Huebert T."/>
            <person name="Sharpe A.G."/>
            <person name="Parkin I.A."/>
        </authorList>
    </citation>
    <scope>NUCLEOTIDE SEQUENCE [LARGE SCALE GENOMIC DNA]</scope>
    <source>
        <strain evidence="1">cv. DH55</strain>
    </source>
</reference>
<organism evidence="1 2">
    <name type="scientific">Camelina sativa</name>
    <name type="common">False flax</name>
    <name type="synonym">Myagrum sativum</name>
    <dbReference type="NCBI Taxonomy" id="90675"/>
    <lineage>
        <taxon>Eukaryota</taxon>
        <taxon>Viridiplantae</taxon>
        <taxon>Streptophyta</taxon>
        <taxon>Embryophyta</taxon>
        <taxon>Tracheophyta</taxon>
        <taxon>Spermatophyta</taxon>
        <taxon>Magnoliopsida</taxon>
        <taxon>eudicotyledons</taxon>
        <taxon>Gunneridae</taxon>
        <taxon>Pentapetalae</taxon>
        <taxon>rosids</taxon>
        <taxon>malvids</taxon>
        <taxon>Brassicales</taxon>
        <taxon>Brassicaceae</taxon>
        <taxon>Camelineae</taxon>
        <taxon>Camelina</taxon>
    </lineage>
</organism>
<evidence type="ECO:0000313" key="1">
    <source>
        <dbReference type="Proteomes" id="UP000694864"/>
    </source>
</evidence>
<accession>A0ABM0Y9I6</accession>
<dbReference type="RefSeq" id="XP_010497613.1">
    <property type="nucleotide sequence ID" value="XM_010499311.1"/>
</dbReference>
<gene>
    <name evidence="2" type="primary">LOC104774953</name>
</gene>
<dbReference type="GeneID" id="104774953"/>
<reference evidence="2" key="2">
    <citation type="submission" date="2025-08" db="UniProtKB">
        <authorList>
            <consortium name="RefSeq"/>
        </authorList>
    </citation>
    <scope>IDENTIFICATION</scope>
    <source>
        <tissue evidence="2">Leaf</tissue>
    </source>
</reference>
<feature type="non-terminal residue" evidence="2">
    <location>
        <position position="152"/>
    </location>
</feature>
<evidence type="ECO:0000313" key="2">
    <source>
        <dbReference type="RefSeq" id="XP_010497613.1"/>
    </source>
</evidence>
<protein>
    <submittedName>
        <fullName evidence="2">Ethylene-insensitive protein 2-like</fullName>
    </submittedName>
</protein>